<name>A0A7T8HKG5_CALRO</name>
<gene>
    <name evidence="1" type="ORF">FKW44_013008</name>
</gene>
<dbReference type="AlphaFoldDB" id="A0A7T8HKG5"/>
<proteinExistence type="predicted"/>
<reference evidence="2" key="1">
    <citation type="submission" date="2021-01" db="EMBL/GenBank/DDBJ databases">
        <title>Caligus Genome Assembly.</title>
        <authorList>
            <person name="Gallardo-Escarate C."/>
        </authorList>
    </citation>
    <scope>NUCLEOTIDE SEQUENCE [LARGE SCALE GENOMIC DNA]</scope>
</reference>
<keyword evidence="2" id="KW-1185">Reference proteome</keyword>
<organism evidence="1 2">
    <name type="scientific">Caligus rogercresseyi</name>
    <name type="common">Sea louse</name>
    <dbReference type="NCBI Taxonomy" id="217165"/>
    <lineage>
        <taxon>Eukaryota</taxon>
        <taxon>Metazoa</taxon>
        <taxon>Ecdysozoa</taxon>
        <taxon>Arthropoda</taxon>
        <taxon>Crustacea</taxon>
        <taxon>Multicrustacea</taxon>
        <taxon>Hexanauplia</taxon>
        <taxon>Copepoda</taxon>
        <taxon>Siphonostomatoida</taxon>
        <taxon>Caligidae</taxon>
        <taxon>Caligus</taxon>
    </lineage>
</organism>
<dbReference type="EMBL" id="CP045897">
    <property type="protein sequence ID" value="QQP51592.1"/>
    <property type="molecule type" value="Genomic_DNA"/>
</dbReference>
<evidence type="ECO:0000313" key="1">
    <source>
        <dbReference type="EMBL" id="QQP51592.1"/>
    </source>
</evidence>
<feature type="non-terminal residue" evidence="1">
    <location>
        <position position="67"/>
    </location>
</feature>
<dbReference type="Proteomes" id="UP000595437">
    <property type="component" value="Chromosome 8"/>
</dbReference>
<sequence length="67" mass="7730">TEAHLSRFMRRVEARFDRLESLLEGNNSRLDIEINPGDLILSEPCSSLDDLLELDKSLQQSKARKKM</sequence>
<protein>
    <submittedName>
        <fullName evidence="1">Uncharacterized protein</fullName>
    </submittedName>
</protein>
<evidence type="ECO:0000313" key="2">
    <source>
        <dbReference type="Proteomes" id="UP000595437"/>
    </source>
</evidence>
<feature type="non-terminal residue" evidence="1">
    <location>
        <position position="1"/>
    </location>
</feature>
<accession>A0A7T8HKG5</accession>